<feature type="region of interest" description="Disordered" evidence="1">
    <location>
        <begin position="642"/>
        <end position="700"/>
    </location>
</feature>
<feature type="region of interest" description="Disordered" evidence="1">
    <location>
        <begin position="716"/>
        <end position="742"/>
    </location>
</feature>
<feature type="compositionally biased region" description="Polar residues" evidence="1">
    <location>
        <begin position="848"/>
        <end position="865"/>
    </location>
</feature>
<feature type="compositionally biased region" description="Polar residues" evidence="1">
    <location>
        <begin position="456"/>
        <end position="485"/>
    </location>
</feature>
<feature type="compositionally biased region" description="Polar residues" evidence="1">
    <location>
        <begin position="716"/>
        <end position="731"/>
    </location>
</feature>
<feature type="region of interest" description="Disordered" evidence="1">
    <location>
        <begin position="848"/>
        <end position="983"/>
    </location>
</feature>
<comment type="caution">
    <text evidence="3">The sequence shown here is derived from an EMBL/GenBank/DDBJ whole genome shotgun (WGS) entry which is preliminary data.</text>
</comment>
<feature type="compositionally biased region" description="Polar residues" evidence="1">
    <location>
        <begin position="165"/>
        <end position="177"/>
    </location>
</feature>
<evidence type="ECO:0000313" key="4">
    <source>
        <dbReference type="Proteomes" id="UP000682733"/>
    </source>
</evidence>
<feature type="region of interest" description="Disordered" evidence="1">
    <location>
        <begin position="298"/>
        <end position="338"/>
    </location>
</feature>
<sequence length="983" mass="109972">RQITNNKISAPTSNSIQPSSTTKTNIVSSITTTKEKPFNFDETLKIELDRIKKADAEQKEKLKQQRLQAELTKDKTSTTTTDKQNNRKYFRIDETNKREDGEYSSDDDGISTKRQSDLPSSLSSSFNFIRQQTKLRKSADNMSSNERNTFMNFATAVLNTRVANTNAKSTPSKQIPATTTTPQHQSSHQQISLENSDDGEEDFSVMKLIRPLKLFHLNSNTTKEYREYLQKNYKSIRSICNKPQCNFLSNLSSIEELKRRQKIIHIKLSSSNQQQEASLTPMLKYLITDENQDVSIAVEPKSEKHDQLRTTSIGAEHEDGEIDESEDEASNSTPLPMEIGIDDKKKRKVIVDQVDEEQKQDSVSKKQKTLLDGINKQGQEQNIDITKHISGDPTLTGVEDKPWMTSELRQLIKQRKRLQAQILAGDTNVEVEKKFKKLRNTICRLARSLKAKYEKSITSPKSPSNVTNGNQSLTSLPSSLSNGQANTITTTTSLTSPTTSNTQSSSEQNLLQSFLDPAMVMMMLMYPTLYSSMQQQLLSNPNILSAYQEMIMKSTPGKVASETQVVPGTSIDQLLKQTTSTSKPQENKQLMQQILLGSGLSTNEVKTERILGSATKPINLNASDTMSAPNTELLSLLENVTSTNIDSRRGPQTPPGSPPNKTGFIPQIGNKPRIMTTPTTSSNNPSILNDSPKTATPGASDQQEFQFNAQDMLNNSKLSPNFQQQNPSPGQVQPGPRSRERGHLSRHIPLTSEQMKEVLARAKNYVTSKQNDDVPSTPPISNRRHIPSAQQNIKTQKETAAQQAVAAAIAAVQSQIPSATNAPPPHSTHPIRIQLDYQKSKTLTSVIPTINSTSSSPLPVKTSQSPVPPMEPMSYQPQQQTPSPFFQQNWAQPRTPQPNSSFSFTPPAQLRGPSRPPMHPQHQYSQQQHPPFDPQFFRYPLPSQQITPPHPPPIRHPNSYNQNQYYQPHHPQQYPSHHYPPPR</sequence>
<feature type="compositionally biased region" description="Low complexity" evidence="1">
    <location>
        <begin position="676"/>
        <end position="686"/>
    </location>
</feature>
<dbReference type="AlphaFoldDB" id="A0A8S2ILZ5"/>
<protein>
    <submittedName>
        <fullName evidence="3">Uncharacterized protein</fullName>
    </submittedName>
</protein>
<feature type="compositionally biased region" description="Low complexity" evidence="1">
    <location>
        <begin position="956"/>
        <end position="977"/>
    </location>
</feature>
<feature type="region of interest" description="Disordered" evidence="1">
    <location>
        <begin position="65"/>
        <end position="125"/>
    </location>
</feature>
<organism evidence="3 4">
    <name type="scientific">Didymodactylos carnosus</name>
    <dbReference type="NCBI Taxonomy" id="1234261"/>
    <lineage>
        <taxon>Eukaryota</taxon>
        <taxon>Metazoa</taxon>
        <taxon>Spiralia</taxon>
        <taxon>Gnathifera</taxon>
        <taxon>Rotifera</taxon>
        <taxon>Eurotatoria</taxon>
        <taxon>Bdelloidea</taxon>
        <taxon>Philodinida</taxon>
        <taxon>Philodinidae</taxon>
        <taxon>Didymodactylos</taxon>
    </lineage>
</organism>
<feature type="region of interest" description="Disordered" evidence="1">
    <location>
        <begin position="1"/>
        <end position="25"/>
    </location>
</feature>
<feature type="compositionally biased region" description="Polar residues" evidence="1">
    <location>
        <begin position="687"/>
        <end position="700"/>
    </location>
</feature>
<feature type="region of interest" description="Disordered" evidence="1">
    <location>
        <begin position="453"/>
        <end position="508"/>
    </location>
</feature>
<feature type="region of interest" description="Disordered" evidence="1">
    <location>
        <begin position="165"/>
        <end position="198"/>
    </location>
</feature>
<feature type="compositionally biased region" description="Basic and acidic residues" evidence="1">
    <location>
        <begin position="90"/>
        <end position="101"/>
    </location>
</feature>
<accession>A0A8S2ILZ5</accession>
<dbReference type="Proteomes" id="UP000682733">
    <property type="component" value="Unassembled WGS sequence"/>
</dbReference>
<feature type="compositionally biased region" description="Polar residues" evidence="1">
    <location>
        <begin position="889"/>
        <end position="906"/>
    </location>
</feature>
<evidence type="ECO:0000313" key="2">
    <source>
        <dbReference type="EMBL" id="CAF0995355.1"/>
    </source>
</evidence>
<proteinExistence type="predicted"/>
<evidence type="ECO:0000313" key="3">
    <source>
        <dbReference type="EMBL" id="CAF3765078.1"/>
    </source>
</evidence>
<name>A0A8S2ILZ5_9BILA</name>
<reference evidence="3" key="1">
    <citation type="submission" date="2021-02" db="EMBL/GenBank/DDBJ databases">
        <authorList>
            <person name="Nowell W R."/>
        </authorList>
    </citation>
    <scope>NUCLEOTIDE SEQUENCE</scope>
</reference>
<dbReference type="Proteomes" id="UP000677228">
    <property type="component" value="Unassembled WGS sequence"/>
</dbReference>
<gene>
    <name evidence="2" type="ORF">OVA965_LOCUS14282</name>
    <name evidence="3" type="ORF">TMI583_LOCUS14285</name>
</gene>
<feature type="non-terminal residue" evidence="3">
    <location>
        <position position="1"/>
    </location>
</feature>
<dbReference type="EMBL" id="CAJOBA010006169">
    <property type="protein sequence ID" value="CAF3765078.1"/>
    <property type="molecule type" value="Genomic_DNA"/>
</dbReference>
<feature type="compositionally biased region" description="Low complexity" evidence="1">
    <location>
        <begin position="876"/>
        <end position="888"/>
    </location>
</feature>
<feature type="compositionally biased region" description="Low complexity" evidence="1">
    <location>
        <begin position="178"/>
        <end position="190"/>
    </location>
</feature>
<feature type="compositionally biased region" description="Acidic residues" evidence="1">
    <location>
        <begin position="318"/>
        <end position="329"/>
    </location>
</feature>
<feature type="compositionally biased region" description="Low complexity" evidence="1">
    <location>
        <begin position="920"/>
        <end position="947"/>
    </location>
</feature>
<dbReference type="EMBL" id="CAJNOK010006162">
    <property type="protein sequence ID" value="CAF0995355.1"/>
    <property type="molecule type" value="Genomic_DNA"/>
</dbReference>
<feature type="compositionally biased region" description="Low complexity" evidence="1">
    <location>
        <begin position="486"/>
        <end position="508"/>
    </location>
</feature>
<evidence type="ECO:0000256" key="1">
    <source>
        <dbReference type="SAM" id="MobiDB-lite"/>
    </source>
</evidence>